<evidence type="ECO:0000313" key="4">
    <source>
        <dbReference type="Proteomes" id="UP001564626"/>
    </source>
</evidence>
<name>A0ABV4CIN6_9PSEU</name>
<evidence type="ECO:0000259" key="2">
    <source>
        <dbReference type="Pfam" id="PF06259"/>
    </source>
</evidence>
<dbReference type="InterPro" id="IPR029058">
    <property type="entry name" value="AB_hydrolase_fold"/>
</dbReference>
<feature type="domain" description="DUF1023" evidence="2">
    <location>
        <begin position="352"/>
        <end position="516"/>
    </location>
</feature>
<keyword evidence="4" id="KW-1185">Reference proteome</keyword>
<accession>A0ABV4CIN6</accession>
<reference evidence="3 4" key="1">
    <citation type="submission" date="2024-08" db="EMBL/GenBank/DDBJ databases">
        <title>Genome mining of Saccharopolyspora cebuensis PGLac3 from Nigerian medicinal plant.</title>
        <authorList>
            <person name="Ezeobiora C.E."/>
            <person name="Igbokwe N.H."/>
            <person name="Amin D.H."/>
            <person name="Mendie U.E."/>
        </authorList>
    </citation>
    <scope>NUCLEOTIDE SEQUENCE [LARGE SCALE GENOMIC DNA]</scope>
    <source>
        <strain evidence="3 4">PGLac3</strain>
    </source>
</reference>
<dbReference type="SUPFAM" id="SSF53474">
    <property type="entry name" value="alpha/beta-Hydrolases"/>
    <property type="match status" value="1"/>
</dbReference>
<keyword evidence="3" id="KW-0378">Hydrolase</keyword>
<dbReference type="RefSeq" id="WP_345358274.1">
    <property type="nucleotide sequence ID" value="NZ_BAABII010000003.1"/>
</dbReference>
<organism evidence="3 4">
    <name type="scientific">Saccharopolyspora cebuensis</name>
    <dbReference type="NCBI Taxonomy" id="418759"/>
    <lineage>
        <taxon>Bacteria</taxon>
        <taxon>Bacillati</taxon>
        <taxon>Actinomycetota</taxon>
        <taxon>Actinomycetes</taxon>
        <taxon>Pseudonocardiales</taxon>
        <taxon>Pseudonocardiaceae</taxon>
        <taxon>Saccharopolyspora</taxon>
    </lineage>
</organism>
<dbReference type="Proteomes" id="UP001564626">
    <property type="component" value="Unassembled WGS sequence"/>
</dbReference>
<gene>
    <name evidence="3" type="ORF">AB8O55_09865</name>
</gene>
<comment type="caution">
    <text evidence="3">The sequence shown here is derived from an EMBL/GenBank/DDBJ whole genome shotgun (WGS) entry which is preliminary data.</text>
</comment>
<protein>
    <submittedName>
        <fullName evidence="3">Alpha/beta hydrolase</fullName>
    </submittedName>
</protein>
<evidence type="ECO:0000313" key="3">
    <source>
        <dbReference type="EMBL" id="MEY8039701.1"/>
    </source>
</evidence>
<evidence type="ECO:0000256" key="1">
    <source>
        <dbReference type="SAM" id="Coils"/>
    </source>
</evidence>
<dbReference type="GO" id="GO:0016787">
    <property type="term" value="F:hydrolase activity"/>
    <property type="evidence" value="ECO:0007669"/>
    <property type="project" value="UniProtKB-KW"/>
</dbReference>
<proteinExistence type="predicted"/>
<feature type="coiled-coil region" evidence="1">
    <location>
        <begin position="303"/>
        <end position="333"/>
    </location>
</feature>
<dbReference type="EMBL" id="JBGEHV010000013">
    <property type="protein sequence ID" value="MEY8039701.1"/>
    <property type="molecule type" value="Genomic_DNA"/>
</dbReference>
<keyword evidence="1" id="KW-0175">Coiled coil</keyword>
<sequence length="588" mass="62231">MALNTWVAGDPAAMRGYAEQVHLLGTNTERVATGQHQVRTAAAAAWEGQASEAFQRWATEQAGGGDTLAELFVATARAVEAWSDEIDTVRARMEQAKQVAAEGRLMVLGDLIHPPAAARPEPTGMPSAELPRTAAEAEAARARRAAQESAFAEARATVEQARGLERAAHEKLVHALNEAKDALQGLPQGAEWAQAGAHPTNPAGAALAHAATAVEGRAADATRGMFEQAMTQGPAAVHGCWSSLSTAQRADLIDRFPQLVGSADGVPTTARDQANMALLAGQRRELEAKQRSVRNHIAGIRPGEGMAAEKQRLESQAAEIEQALSGLRELEEKVRHPDYYLLGIDSTASGGRGQAIIANGNPDTAQNVVTTVPGTYSDLGDVMDYVDRGDEVMRRAQDLGANESVASITYAGYESPPSLADAADGEYAEDGSLGLSRFQEGLRASHQLEQPSNNTIIGHSYGSTQVGYAARDHGVHADNIIFIGSPGVGVDHASELGAAPGHVWSGTSSLDIIEYATPSPNPLDYHDPFDDHWFGRDPSDPSFGARELPVRDQSYHSDYWKYDESLDGMARVVAGGVGSSAANEQGGD</sequence>
<dbReference type="InterPro" id="IPR010427">
    <property type="entry name" value="DUF1023"/>
</dbReference>
<dbReference type="Pfam" id="PF06259">
    <property type="entry name" value="Abhydrolase_8"/>
    <property type="match status" value="1"/>
</dbReference>